<gene>
    <name evidence="1" type="primary">TNG6</name>
    <name evidence="1" type="ORF">TR149331</name>
</gene>
<dbReference type="PANTHER" id="PTHR20959">
    <property type="entry name" value="TRANSPORT AND GOLGI ORGANIZATION PROTEIN 6 FAMILY MEMBER"/>
    <property type="match status" value="1"/>
</dbReference>
<dbReference type="SUPFAM" id="SSF48371">
    <property type="entry name" value="ARM repeat"/>
    <property type="match status" value="1"/>
</dbReference>
<sequence length="156" mass="17164">MAAKYRDLVMSGLLKASSDADEYIRAASLSNMAEFACLLRHSIQPVVYDICGVLEDHLKHDSSPCVRKSAAFLAARGLFQGAPGDPLPSFLPPDVLRDVHRLLSDQSRIEKDPSVLEQIEAALGQLHARTQSSIFLKPDSADSLVKKIHVIRPFEN</sequence>
<dbReference type="AlphaFoldDB" id="A0A0X3NPL0"/>
<dbReference type="InterPro" id="IPR011989">
    <property type="entry name" value="ARM-like"/>
</dbReference>
<dbReference type="GO" id="GO:0009306">
    <property type="term" value="P:protein secretion"/>
    <property type="evidence" value="ECO:0007669"/>
    <property type="project" value="TreeGrafter"/>
</dbReference>
<accession>A0A0X3NPL0</accession>
<dbReference type="InterPro" id="IPR039600">
    <property type="entry name" value="TANGO6/Rtp1"/>
</dbReference>
<evidence type="ECO:0000313" key="1">
    <source>
        <dbReference type="EMBL" id="JAP41140.1"/>
    </source>
</evidence>
<dbReference type="Gene3D" id="1.25.10.10">
    <property type="entry name" value="Leucine-rich Repeat Variant"/>
    <property type="match status" value="1"/>
</dbReference>
<organism evidence="1">
    <name type="scientific">Schistocephalus solidus</name>
    <name type="common">Tapeworm</name>
    <dbReference type="NCBI Taxonomy" id="70667"/>
    <lineage>
        <taxon>Eukaryota</taxon>
        <taxon>Metazoa</taxon>
        <taxon>Spiralia</taxon>
        <taxon>Lophotrochozoa</taxon>
        <taxon>Platyhelminthes</taxon>
        <taxon>Cestoda</taxon>
        <taxon>Eucestoda</taxon>
        <taxon>Diphyllobothriidea</taxon>
        <taxon>Diphyllobothriidae</taxon>
        <taxon>Schistocephalus</taxon>
    </lineage>
</organism>
<name>A0A0X3NPL0_SCHSO</name>
<dbReference type="PANTHER" id="PTHR20959:SF1">
    <property type="entry name" value="TRANSPORT AND GOLGI ORGANIZATION PROTEIN 6 HOMOLOG"/>
    <property type="match status" value="1"/>
</dbReference>
<proteinExistence type="predicted"/>
<protein>
    <submittedName>
        <fullName evidence="1">Transport and Golgi organization protein 6 homolog</fullName>
    </submittedName>
</protein>
<dbReference type="EMBL" id="GEEE01022085">
    <property type="protein sequence ID" value="JAP41140.1"/>
    <property type="molecule type" value="Transcribed_RNA"/>
</dbReference>
<dbReference type="InterPro" id="IPR016024">
    <property type="entry name" value="ARM-type_fold"/>
</dbReference>
<reference evidence="1" key="1">
    <citation type="submission" date="2016-01" db="EMBL/GenBank/DDBJ databases">
        <title>Reference transcriptome for the parasite Schistocephalus solidus: insights into the molecular evolution of parasitism.</title>
        <authorList>
            <person name="Hebert F.O."/>
            <person name="Grambauer S."/>
            <person name="Barber I."/>
            <person name="Landry C.R."/>
            <person name="Aubin-Horth N."/>
        </authorList>
    </citation>
    <scope>NUCLEOTIDE SEQUENCE</scope>
</reference>